<accession>A0A9D1DQC1</accession>
<gene>
    <name evidence="1" type="ORF">IAA54_05495</name>
</gene>
<reference evidence="1" key="2">
    <citation type="journal article" date="2021" name="PeerJ">
        <title>Extensive microbial diversity within the chicken gut microbiome revealed by metagenomics and culture.</title>
        <authorList>
            <person name="Gilroy R."/>
            <person name="Ravi A."/>
            <person name="Getino M."/>
            <person name="Pursley I."/>
            <person name="Horton D.L."/>
            <person name="Alikhan N.F."/>
            <person name="Baker D."/>
            <person name="Gharbi K."/>
            <person name="Hall N."/>
            <person name="Watson M."/>
            <person name="Adriaenssens E.M."/>
            <person name="Foster-Nyarko E."/>
            <person name="Jarju S."/>
            <person name="Secka A."/>
            <person name="Antonio M."/>
            <person name="Oren A."/>
            <person name="Chaudhuri R.R."/>
            <person name="La Ragione R."/>
            <person name="Hildebrand F."/>
            <person name="Pallen M.J."/>
        </authorList>
    </citation>
    <scope>NUCLEOTIDE SEQUENCE</scope>
    <source>
        <strain evidence="1">ChiSjej1B19-7085</strain>
    </source>
</reference>
<dbReference type="Proteomes" id="UP000886785">
    <property type="component" value="Unassembled WGS sequence"/>
</dbReference>
<name>A0A9D1DQC1_9FIRM</name>
<evidence type="ECO:0000313" key="1">
    <source>
        <dbReference type="EMBL" id="HIR57104.1"/>
    </source>
</evidence>
<sequence>MEKLGYEVIDQGNEKFRVICKNHIPIGFLKDDQSLQVVEAGKSEEQVLQGITDFVKEYGDLHKVGNSEFEIGKYKNVTITSFYDIDKRAVQYAVYDNGEGELFNSLKDAQNAFAVAAGLIQKQPGIQIPFRVRIALKILERWKSHG</sequence>
<evidence type="ECO:0000313" key="2">
    <source>
        <dbReference type="Proteomes" id="UP000886785"/>
    </source>
</evidence>
<comment type="caution">
    <text evidence="1">The sequence shown here is derived from an EMBL/GenBank/DDBJ whole genome shotgun (WGS) entry which is preliminary data.</text>
</comment>
<reference evidence="1" key="1">
    <citation type="submission" date="2020-10" db="EMBL/GenBank/DDBJ databases">
        <authorList>
            <person name="Gilroy R."/>
        </authorList>
    </citation>
    <scope>NUCLEOTIDE SEQUENCE</scope>
    <source>
        <strain evidence="1">ChiSjej1B19-7085</strain>
    </source>
</reference>
<organism evidence="1 2">
    <name type="scientific">Candidatus Gallacutalibacter pullicola</name>
    <dbReference type="NCBI Taxonomy" id="2840830"/>
    <lineage>
        <taxon>Bacteria</taxon>
        <taxon>Bacillati</taxon>
        <taxon>Bacillota</taxon>
        <taxon>Clostridia</taxon>
        <taxon>Eubacteriales</taxon>
        <taxon>Candidatus Gallacutalibacter</taxon>
    </lineage>
</organism>
<proteinExistence type="predicted"/>
<dbReference type="AlphaFoldDB" id="A0A9D1DQC1"/>
<dbReference type="EMBL" id="DVHF01000063">
    <property type="protein sequence ID" value="HIR57104.1"/>
    <property type="molecule type" value="Genomic_DNA"/>
</dbReference>
<protein>
    <submittedName>
        <fullName evidence="1">Uncharacterized protein</fullName>
    </submittedName>
</protein>